<proteinExistence type="predicted"/>
<dbReference type="OrthoDB" id="5772781at2759"/>
<dbReference type="InterPro" id="IPR016477">
    <property type="entry name" value="Fructo-/Ketosamine-3-kinase"/>
</dbReference>
<keyword evidence="3" id="KW-1185">Reference proteome</keyword>
<sequence length="264" mass="30533">MSGEAGSSVTDKLAGLQLSDSNPDEVDENVLKGHIASQCQSIVGFSLWGERMGEDRKDRVSVGRWGRQKLFHEGKRCALSNTTARVLIIHHQSKRGEKARGMMEDNFESEKIFHHYSPEHVPKPIAWGNYESDPTTWFYLCDFYEMEDELPDPEEFVSVIVQIHKTSMGKSPNGQYGFHTLTNLAYIPNENTWQKTWEAWFTQAMVRMFDLEEATQGKDERMDLLKKDLYEKVIPRLLRPLETGGRLYSTLFNTFRPLAWKRHA</sequence>
<evidence type="ECO:0000313" key="2">
    <source>
        <dbReference type="EMBL" id="PGH17279.1"/>
    </source>
</evidence>
<comment type="caution">
    <text evidence="2">The sequence shown here is derived from an EMBL/GenBank/DDBJ whole genome shotgun (WGS) entry which is preliminary data.</text>
</comment>
<dbReference type="PANTHER" id="PTHR12149:SF8">
    <property type="entry name" value="PROTEIN-RIBULOSAMINE 3-KINASE"/>
    <property type="match status" value="1"/>
</dbReference>
<accession>A0A2B7Y852</accession>
<dbReference type="AlphaFoldDB" id="A0A2B7Y852"/>
<feature type="region of interest" description="Disordered" evidence="1">
    <location>
        <begin position="1"/>
        <end position="25"/>
    </location>
</feature>
<organism evidence="2 3">
    <name type="scientific">Helicocarpus griseus UAMH5409</name>
    <dbReference type="NCBI Taxonomy" id="1447875"/>
    <lineage>
        <taxon>Eukaryota</taxon>
        <taxon>Fungi</taxon>
        <taxon>Dikarya</taxon>
        <taxon>Ascomycota</taxon>
        <taxon>Pezizomycotina</taxon>
        <taxon>Eurotiomycetes</taxon>
        <taxon>Eurotiomycetidae</taxon>
        <taxon>Onygenales</taxon>
        <taxon>Ajellomycetaceae</taxon>
        <taxon>Helicocarpus</taxon>
    </lineage>
</organism>
<feature type="compositionally biased region" description="Polar residues" evidence="1">
    <location>
        <begin position="1"/>
        <end position="10"/>
    </location>
</feature>
<reference evidence="2 3" key="1">
    <citation type="submission" date="2017-10" db="EMBL/GenBank/DDBJ databases">
        <title>Comparative genomics in systemic dimorphic fungi from Ajellomycetaceae.</title>
        <authorList>
            <person name="Munoz J.F."/>
            <person name="Mcewen J.G."/>
            <person name="Clay O.K."/>
            <person name="Cuomo C.A."/>
        </authorList>
    </citation>
    <scope>NUCLEOTIDE SEQUENCE [LARGE SCALE GENOMIC DNA]</scope>
    <source>
        <strain evidence="2 3">UAMH5409</strain>
    </source>
</reference>
<gene>
    <name evidence="2" type="ORF">AJ79_01162</name>
</gene>
<name>A0A2B7Y852_9EURO</name>
<evidence type="ECO:0008006" key="4">
    <source>
        <dbReference type="Google" id="ProtNLM"/>
    </source>
</evidence>
<dbReference type="Proteomes" id="UP000223968">
    <property type="component" value="Unassembled WGS sequence"/>
</dbReference>
<protein>
    <recommendedName>
        <fullName evidence="4">Protein-ribulosamine 3-kinase</fullName>
    </recommendedName>
</protein>
<evidence type="ECO:0000256" key="1">
    <source>
        <dbReference type="SAM" id="MobiDB-lite"/>
    </source>
</evidence>
<dbReference type="PANTHER" id="PTHR12149">
    <property type="entry name" value="FRUCTOSAMINE 3 KINASE-RELATED PROTEIN"/>
    <property type="match status" value="1"/>
</dbReference>
<dbReference type="EMBL" id="PDNB01000011">
    <property type="protein sequence ID" value="PGH17279.1"/>
    <property type="molecule type" value="Genomic_DNA"/>
</dbReference>
<dbReference type="Pfam" id="PF03881">
    <property type="entry name" value="Fructosamin_kin"/>
    <property type="match status" value="1"/>
</dbReference>
<evidence type="ECO:0000313" key="3">
    <source>
        <dbReference type="Proteomes" id="UP000223968"/>
    </source>
</evidence>
<dbReference type="Gene3D" id="3.90.1200.10">
    <property type="match status" value="1"/>
</dbReference>